<dbReference type="InterPro" id="IPR001680">
    <property type="entry name" value="WD40_rpt"/>
</dbReference>
<dbReference type="EMBL" id="VVIM01000001">
    <property type="protein sequence ID" value="KAB0805104.1"/>
    <property type="molecule type" value="Genomic_DNA"/>
</dbReference>
<sequence length="541" mass="61457">MGSNNSRSRRMVDEESRHQSGSEDESDQELDYAAILQSLINRYTNGSVHIITSHYDDEDQYYGPPLPKIKHKPNTEDLKASEFAQLTKQASGLGLSKRKMPQNSIGAMLLNRERGMCTYSSFSYANKCKIANRYLPNKMTVLDRYAGKAFCGIYSKDGEYFITASQDRQIRLYKSGDNSYKCTNSFFARDVGWSIIDVAFSPDREHFVYSTWSSSLHQCSVLGDSDHQEPLCLVNTGRRFCVFSVIFSSDGKEILGGANDGYIYVYDRLSNRRSLRIRAHEYDVNSVAFADDTSHIIYSGGDDGLIKVWDRRTLTEANPKPVGVLAGHRDGITFIDSRGDGRHLISNSKDQSIKLWDVRVFSAQSAAENTLRAVHDQTWDYRWQEVPKKLYSSKNKLEGDTSIMTYKGHVVIKTLVRCRFSPVDTTGQRYIYTGCGVGRVVIYDALTGKIKGELSGHNACVRDVAWHPYKNEIMSSSWDSIVGRWRYVGKEISPFVRRESEDLSLNKETTHQPQSLRRSLRIALKRQREDPDSRTSPSNTD</sequence>
<dbReference type="PANTHER" id="PTHR19847">
    <property type="entry name" value="DDB1- AND CUL4-ASSOCIATED FACTOR 11"/>
    <property type="match status" value="1"/>
</dbReference>
<evidence type="ECO:0008006" key="5">
    <source>
        <dbReference type="Google" id="ProtNLM"/>
    </source>
</evidence>
<dbReference type="InterPro" id="IPR051859">
    <property type="entry name" value="DCAF"/>
</dbReference>
<dbReference type="Proteomes" id="UP000327044">
    <property type="component" value="Unassembled WGS sequence"/>
</dbReference>
<proteinExistence type="predicted"/>
<name>A0A5N4B6C2_PHOPY</name>
<dbReference type="Pfam" id="PF00400">
    <property type="entry name" value="WD40"/>
    <property type="match status" value="5"/>
</dbReference>
<reference evidence="3 4" key="1">
    <citation type="journal article" date="2018" name="Elife">
        <title>Firefly genomes illuminate parallel origins of bioluminescence in beetles.</title>
        <authorList>
            <person name="Fallon T.R."/>
            <person name="Lower S.E."/>
            <person name="Chang C.H."/>
            <person name="Bessho-Uehara M."/>
            <person name="Martin G.J."/>
            <person name="Bewick A.J."/>
            <person name="Behringer M."/>
            <person name="Debat H.J."/>
            <person name="Wong I."/>
            <person name="Day J.C."/>
            <person name="Suvorov A."/>
            <person name="Silva C.J."/>
            <person name="Stanger-Hall K.F."/>
            <person name="Hall D.W."/>
            <person name="Schmitz R.J."/>
            <person name="Nelson D.R."/>
            <person name="Lewis S.M."/>
            <person name="Shigenobu S."/>
            <person name="Bybee S.M."/>
            <person name="Larracuente A.M."/>
            <person name="Oba Y."/>
            <person name="Weng J.K."/>
        </authorList>
    </citation>
    <scope>NUCLEOTIDE SEQUENCE [LARGE SCALE GENOMIC DNA]</scope>
    <source>
        <strain evidence="3">1611_PpyrPB1</strain>
        <tissue evidence="3">Whole body</tissue>
    </source>
</reference>
<evidence type="ECO:0000313" key="3">
    <source>
        <dbReference type="EMBL" id="KAB0805104.1"/>
    </source>
</evidence>
<feature type="repeat" description="WD" evidence="1">
    <location>
        <begin position="454"/>
        <end position="485"/>
    </location>
</feature>
<dbReference type="Gene3D" id="2.130.10.10">
    <property type="entry name" value="YVTN repeat-like/Quinoprotein amine dehydrogenase"/>
    <property type="match status" value="2"/>
</dbReference>
<dbReference type="FunFam" id="2.130.10.10:FF:000492">
    <property type="entry name" value="LEC14B homolog isoform X2"/>
    <property type="match status" value="1"/>
</dbReference>
<evidence type="ECO:0000256" key="2">
    <source>
        <dbReference type="SAM" id="MobiDB-lite"/>
    </source>
</evidence>
<gene>
    <name evidence="3" type="ORF">PPYR_02074</name>
</gene>
<dbReference type="PROSITE" id="PS50082">
    <property type="entry name" value="WD_REPEATS_2"/>
    <property type="match status" value="3"/>
</dbReference>
<dbReference type="PANTHER" id="PTHR19847:SF7">
    <property type="entry name" value="DDB1- AND CUL4-ASSOCIATED FACTOR 11"/>
    <property type="match status" value="1"/>
</dbReference>
<organism evidence="3 4">
    <name type="scientific">Photinus pyralis</name>
    <name type="common">Common eastern firefly</name>
    <name type="synonym">Lampyris pyralis</name>
    <dbReference type="NCBI Taxonomy" id="7054"/>
    <lineage>
        <taxon>Eukaryota</taxon>
        <taxon>Metazoa</taxon>
        <taxon>Ecdysozoa</taxon>
        <taxon>Arthropoda</taxon>
        <taxon>Hexapoda</taxon>
        <taxon>Insecta</taxon>
        <taxon>Pterygota</taxon>
        <taxon>Neoptera</taxon>
        <taxon>Endopterygota</taxon>
        <taxon>Coleoptera</taxon>
        <taxon>Polyphaga</taxon>
        <taxon>Elateriformia</taxon>
        <taxon>Elateroidea</taxon>
        <taxon>Lampyridae</taxon>
        <taxon>Lampyrinae</taxon>
        <taxon>Photinus</taxon>
    </lineage>
</organism>
<feature type="region of interest" description="Disordered" evidence="2">
    <location>
        <begin position="1"/>
        <end position="29"/>
    </location>
</feature>
<feature type="repeat" description="WD" evidence="1">
    <location>
        <begin position="277"/>
        <end position="310"/>
    </location>
</feature>
<protein>
    <recommendedName>
        <fullName evidence="5">DDB1- and CUL4-associated factor 11</fullName>
    </recommendedName>
</protein>
<dbReference type="InParanoid" id="A0A5N4B6C2"/>
<feature type="repeat" description="WD" evidence="1">
    <location>
        <begin position="325"/>
        <end position="359"/>
    </location>
</feature>
<dbReference type="AlphaFoldDB" id="A0A5N4B6C2"/>
<feature type="compositionally biased region" description="Basic and acidic residues" evidence="2">
    <location>
        <begin position="10"/>
        <end position="21"/>
    </location>
</feature>
<dbReference type="InterPro" id="IPR036322">
    <property type="entry name" value="WD40_repeat_dom_sf"/>
</dbReference>
<comment type="caution">
    <text evidence="3">The sequence shown here is derived from an EMBL/GenBank/DDBJ whole genome shotgun (WGS) entry which is preliminary data.</text>
</comment>
<keyword evidence="1" id="KW-0853">WD repeat</keyword>
<dbReference type="InterPro" id="IPR015943">
    <property type="entry name" value="WD40/YVTN_repeat-like_dom_sf"/>
</dbReference>
<accession>A0A5N4B6C2</accession>
<evidence type="ECO:0000256" key="1">
    <source>
        <dbReference type="PROSITE-ProRule" id="PRU00221"/>
    </source>
</evidence>
<dbReference type="SUPFAM" id="SSF50978">
    <property type="entry name" value="WD40 repeat-like"/>
    <property type="match status" value="1"/>
</dbReference>
<dbReference type="SMART" id="SM00320">
    <property type="entry name" value="WD40"/>
    <property type="match status" value="7"/>
</dbReference>
<dbReference type="PROSITE" id="PS50294">
    <property type="entry name" value="WD_REPEATS_REGION"/>
    <property type="match status" value="2"/>
</dbReference>
<dbReference type="OrthoDB" id="63070at2759"/>
<dbReference type="GO" id="GO:0043161">
    <property type="term" value="P:proteasome-mediated ubiquitin-dependent protein catabolic process"/>
    <property type="evidence" value="ECO:0007669"/>
    <property type="project" value="TreeGrafter"/>
</dbReference>
<dbReference type="FunCoup" id="A0A5N4B6C2">
    <property type="interactions" value="509"/>
</dbReference>
<evidence type="ECO:0000313" key="4">
    <source>
        <dbReference type="Proteomes" id="UP000327044"/>
    </source>
</evidence>
<dbReference type="GO" id="GO:0080008">
    <property type="term" value="C:Cul4-RING E3 ubiquitin ligase complex"/>
    <property type="evidence" value="ECO:0007669"/>
    <property type="project" value="TreeGrafter"/>
</dbReference>
<keyword evidence="4" id="KW-1185">Reference proteome</keyword>